<reference evidence="2" key="1">
    <citation type="submission" date="2016-10" db="EMBL/GenBank/DDBJ databases">
        <title>Sequence of Gallionella enrichment culture.</title>
        <authorList>
            <person name="Poehlein A."/>
            <person name="Muehling M."/>
            <person name="Daniel R."/>
        </authorList>
    </citation>
    <scope>NUCLEOTIDE SEQUENCE</scope>
</reference>
<dbReference type="AlphaFoldDB" id="A0A1J5R365"/>
<evidence type="ECO:0000256" key="1">
    <source>
        <dbReference type="SAM" id="Coils"/>
    </source>
</evidence>
<accession>A0A1J5R365</accession>
<sequence length="104" mass="11829">MTDKAEAKASAEIIDGWQCIGCGKIDVDRPCLGVCQDRRVRLVYADDYLALAARLDHLEARNKRLESLARRVKLAKPKASAWERSYRALQEEAIRVLAEDDRRS</sequence>
<comment type="caution">
    <text evidence="2">The sequence shown here is derived from an EMBL/GenBank/DDBJ whole genome shotgun (WGS) entry which is preliminary data.</text>
</comment>
<feature type="coiled-coil region" evidence="1">
    <location>
        <begin position="48"/>
        <end position="75"/>
    </location>
</feature>
<evidence type="ECO:0000313" key="2">
    <source>
        <dbReference type="EMBL" id="OIQ90398.1"/>
    </source>
</evidence>
<name>A0A1J5R365_9ZZZZ</name>
<gene>
    <name evidence="2" type="ORF">GALL_276830</name>
</gene>
<protein>
    <submittedName>
        <fullName evidence="2">Uncharacterized protein</fullName>
    </submittedName>
</protein>
<dbReference type="EMBL" id="MLJW01000293">
    <property type="protein sequence ID" value="OIQ90398.1"/>
    <property type="molecule type" value="Genomic_DNA"/>
</dbReference>
<proteinExistence type="predicted"/>
<organism evidence="2">
    <name type="scientific">mine drainage metagenome</name>
    <dbReference type="NCBI Taxonomy" id="410659"/>
    <lineage>
        <taxon>unclassified sequences</taxon>
        <taxon>metagenomes</taxon>
        <taxon>ecological metagenomes</taxon>
    </lineage>
</organism>
<keyword evidence="1" id="KW-0175">Coiled coil</keyword>